<dbReference type="EMBL" id="KV722600">
    <property type="protein sequence ID" value="OCH85220.1"/>
    <property type="molecule type" value="Genomic_DNA"/>
</dbReference>
<reference evidence="1 2" key="1">
    <citation type="submission" date="2016-07" db="EMBL/GenBank/DDBJ databases">
        <title>Draft genome of the white-rot fungus Obba rivulosa 3A-2.</title>
        <authorList>
            <consortium name="DOE Joint Genome Institute"/>
            <person name="Miettinen O."/>
            <person name="Riley R."/>
            <person name="Acob R."/>
            <person name="Barry K."/>
            <person name="Cullen D."/>
            <person name="De Vries R."/>
            <person name="Hainaut M."/>
            <person name="Hatakka A."/>
            <person name="Henrissat B."/>
            <person name="Hilden K."/>
            <person name="Kuo R."/>
            <person name="Labutti K."/>
            <person name="Lipzen A."/>
            <person name="Makela M.R."/>
            <person name="Sandor L."/>
            <person name="Spatafora J.W."/>
            <person name="Grigoriev I.V."/>
            <person name="Hibbett D.S."/>
        </authorList>
    </citation>
    <scope>NUCLEOTIDE SEQUENCE [LARGE SCALE GENOMIC DNA]</scope>
    <source>
        <strain evidence="1 2">3A-2</strain>
    </source>
</reference>
<accession>A0A8E2AN00</accession>
<protein>
    <submittedName>
        <fullName evidence="1">Uncharacterized protein</fullName>
    </submittedName>
</protein>
<dbReference type="Proteomes" id="UP000250043">
    <property type="component" value="Unassembled WGS sequence"/>
</dbReference>
<evidence type="ECO:0000313" key="1">
    <source>
        <dbReference type="EMBL" id="OCH85220.1"/>
    </source>
</evidence>
<evidence type="ECO:0000313" key="2">
    <source>
        <dbReference type="Proteomes" id="UP000250043"/>
    </source>
</evidence>
<gene>
    <name evidence="1" type="ORF">OBBRIDRAFT_860233</name>
</gene>
<keyword evidence="2" id="KW-1185">Reference proteome</keyword>
<sequence>MTLTRIRLDNEEQNQKKVYIRFLRLSSFSDRLDEHIETLDSAWRSFDVCQTKCRTEPGLMAHASTDCFVHLRLCGVNGSWYLSDITFGIEWGG</sequence>
<organism evidence="1 2">
    <name type="scientific">Obba rivulosa</name>
    <dbReference type="NCBI Taxonomy" id="1052685"/>
    <lineage>
        <taxon>Eukaryota</taxon>
        <taxon>Fungi</taxon>
        <taxon>Dikarya</taxon>
        <taxon>Basidiomycota</taxon>
        <taxon>Agaricomycotina</taxon>
        <taxon>Agaricomycetes</taxon>
        <taxon>Polyporales</taxon>
        <taxon>Gelatoporiaceae</taxon>
        <taxon>Obba</taxon>
    </lineage>
</organism>
<dbReference type="AlphaFoldDB" id="A0A8E2AN00"/>
<name>A0A8E2AN00_9APHY</name>
<proteinExistence type="predicted"/>